<reference evidence="3" key="1">
    <citation type="journal article" date="2019" name="Int. J. Syst. Evol. Microbiol.">
        <title>The Global Catalogue of Microorganisms (GCM) 10K type strain sequencing project: providing services to taxonomists for standard genome sequencing and annotation.</title>
        <authorList>
            <consortium name="The Broad Institute Genomics Platform"/>
            <consortium name="The Broad Institute Genome Sequencing Center for Infectious Disease"/>
            <person name="Wu L."/>
            <person name="Ma J."/>
        </authorList>
    </citation>
    <scope>NUCLEOTIDE SEQUENCE [LARGE SCALE GENOMIC DNA]</scope>
    <source>
        <strain evidence="3">CCUG 57401</strain>
    </source>
</reference>
<dbReference type="EMBL" id="JBHSMF010000010">
    <property type="protein sequence ID" value="MFC5500172.1"/>
    <property type="molecule type" value="Genomic_DNA"/>
</dbReference>
<comment type="caution">
    <text evidence="2">The sequence shown here is derived from an EMBL/GenBank/DDBJ whole genome shotgun (WGS) entry which is preliminary data.</text>
</comment>
<feature type="compositionally biased region" description="Basic and acidic residues" evidence="1">
    <location>
        <begin position="39"/>
        <end position="50"/>
    </location>
</feature>
<feature type="region of interest" description="Disordered" evidence="1">
    <location>
        <begin position="1"/>
        <end position="24"/>
    </location>
</feature>
<name>A0ABW0NJD5_9BURK</name>
<protein>
    <submittedName>
        <fullName evidence="2">Uncharacterized protein</fullName>
    </submittedName>
</protein>
<evidence type="ECO:0000313" key="2">
    <source>
        <dbReference type="EMBL" id="MFC5500172.1"/>
    </source>
</evidence>
<dbReference type="RefSeq" id="WP_376852412.1">
    <property type="nucleotide sequence ID" value="NZ_JBHSMF010000010.1"/>
</dbReference>
<proteinExistence type="predicted"/>
<organism evidence="2 3">
    <name type="scientific">Caenimonas terrae</name>
    <dbReference type="NCBI Taxonomy" id="696074"/>
    <lineage>
        <taxon>Bacteria</taxon>
        <taxon>Pseudomonadati</taxon>
        <taxon>Pseudomonadota</taxon>
        <taxon>Betaproteobacteria</taxon>
        <taxon>Burkholderiales</taxon>
        <taxon>Comamonadaceae</taxon>
        <taxon>Caenimonas</taxon>
    </lineage>
</organism>
<dbReference type="Proteomes" id="UP001596037">
    <property type="component" value="Unassembled WGS sequence"/>
</dbReference>
<evidence type="ECO:0000313" key="3">
    <source>
        <dbReference type="Proteomes" id="UP001596037"/>
    </source>
</evidence>
<gene>
    <name evidence="2" type="ORF">ACFPOE_21700</name>
</gene>
<sequence>MTKRPIADFDETRAGFRSGEGTDSVMRHLMAAARRLQKRKNEAPDSRGPARDSGPGDGTLDIQLPP</sequence>
<feature type="region of interest" description="Disordered" evidence="1">
    <location>
        <begin position="36"/>
        <end position="66"/>
    </location>
</feature>
<accession>A0ABW0NJD5</accession>
<evidence type="ECO:0000256" key="1">
    <source>
        <dbReference type="SAM" id="MobiDB-lite"/>
    </source>
</evidence>
<keyword evidence="3" id="KW-1185">Reference proteome</keyword>
<feature type="compositionally biased region" description="Basic and acidic residues" evidence="1">
    <location>
        <begin position="1"/>
        <end position="14"/>
    </location>
</feature>